<evidence type="ECO:0000259" key="5">
    <source>
        <dbReference type="Pfam" id="PF14374"/>
    </source>
</evidence>
<dbReference type="SUPFAM" id="SSF52166">
    <property type="entry name" value="Ribosomal protein L4"/>
    <property type="match status" value="1"/>
</dbReference>
<name>A0A7S2QGF0_9DINO</name>
<keyword evidence="2" id="KW-0689">Ribosomal protein</keyword>
<dbReference type="AlphaFoldDB" id="A0A7S2QGF0"/>
<dbReference type="PANTHER" id="PTHR19431">
    <property type="entry name" value="60S RIBOSOMAL PROTEIN L4"/>
    <property type="match status" value="1"/>
</dbReference>
<keyword evidence="3" id="KW-0687">Ribonucleoprotein</keyword>
<dbReference type="Gene3D" id="3.40.1370.10">
    <property type="match status" value="1"/>
</dbReference>
<evidence type="ECO:0000256" key="1">
    <source>
        <dbReference type="ARBA" id="ARBA00010528"/>
    </source>
</evidence>
<organism evidence="6">
    <name type="scientific">Zooxanthella nutricula</name>
    <dbReference type="NCBI Taxonomy" id="1333877"/>
    <lineage>
        <taxon>Eukaryota</taxon>
        <taxon>Sar</taxon>
        <taxon>Alveolata</taxon>
        <taxon>Dinophyceae</taxon>
        <taxon>Peridiniales</taxon>
        <taxon>Peridiniales incertae sedis</taxon>
        <taxon>Zooxanthella</taxon>
    </lineage>
</organism>
<sequence>MATGRPVVSVYNCENPAEKTSTVPMPQALLSPLRPDLVRYIHTNVSKNKRQPISVGAKVGYETAAESWGTGRAVARVPRAPGGGTHRSGQGAFGNMCRGGGMFSPTKTWRRWHRRVNVTQKRHAVVSALAASSLPPLVMARGHRIGQVAELPLVVSDSLESQTKTKQAVEILKKIGCTEELQRVIDSKKVRAGKGKMRNRRYTMRRGPLVVYNEDNGIVRAMRNIPGVETACVTRLNLLKVAPGGTLGRFIIWTEGAFKKMNEMYGTLKSGAPMKKGYHLLRAQMENADIARIINSTEVQSVLRPKLEAPKKFALKQNALKNKSVMARLNPAAADAKAARAAAPAAAKRKAREAASKEHNKKHKRGEDTFYKKLMRAFEAKAADEAKDGEDAEEAEE</sequence>
<dbReference type="GO" id="GO:0005840">
    <property type="term" value="C:ribosome"/>
    <property type="evidence" value="ECO:0007669"/>
    <property type="project" value="UniProtKB-KW"/>
</dbReference>
<reference evidence="6" key="1">
    <citation type="submission" date="2021-01" db="EMBL/GenBank/DDBJ databases">
        <authorList>
            <person name="Corre E."/>
            <person name="Pelletier E."/>
            <person name="Niang G."/>
            <person name="Scheremetjew M."/>
            <person name="Finn R."/>
            <person name="Kale V."/>
            <person name="Holt S."/>
            <person name="Cochrane G."/>
            <person name="Meng A."/>
            <person name="Brown T."/>
            <person name="Cohen L."/>
        </authorList>
    </citation>
    <scope>NUCLEOTIDE SEQUENCE</scope>
    <source>
        <strain evidence="6">RCC3387</strain>
    </source>
</reference>
<dbReference type="GO" id="GO:1990904">
    <property type="term" value="C:ribonucleoprotein complex"/>
    <property type="evidence" value="ECO:0007669"/>
    <property type="project" value="UniProtKB-KW"/>
</dbReference>
<dbReference type="PROSITE" id="PS00939">
    <property type="entry name" value="RIBOSOMAL_L1E"/>
    <property type="match status" value="1"/>
</dbReference>
<dbReference type="EMBL" id="HBGW01093768">
    <property type="protein sequence ID" value="CAD9641687.1"/>
    <property type="molecule type" value="Transcribed_RNA"/>
</dbReference>
<dbReference type="Pfam" id="PF00573">
    <property type="entry name" value="Ribosomal_L4"/>
    <property type="match status" value="1"/>
</dbReference>
<dbReference type="InterPro" id="IPR002136">
    <property type="entry name" value="Ribosomal_uL4"/>
</dbReference>
<dbReference type="InterPro" id="IPR045240">
    <property type="entry name" value="Ribosomal_uL4_euk/arch"/>
</dbReference>
<accession>A0A7S2QGF0</accession>
<dbReference type="InterPro" id="IPR013000">
    <property type="entry name" value="Ribosomal_uL4_euk/arc_CS"/>
</dbReference>
<feature type="domain" description="Large ribosomal subunit protein uL4 C-terminal" evidence="5">
    <location>
        <begin position="276"/>
        <end position="348"/>
    </location>
</feature>
<dbReference type="GO" id="GO:0003735">
    <property type="term" value="F:structural constituent of ribosome"/>
    <property type="evidence" value="ECO:0007669"/>
    <property type="project" value="InterPro"/>
</dbReference>
<dbReference type="InterPro" id="IPR023574">
    <property type="entry name" value="Ribosomal_uL4_dom_sf"/>
</dbReference>
<evidence type="ECO:0000256" key="4">
    <source>
        <dbReference type="SAM" id="MobiDB-lite"/>
    </source>
</evidence>
<evidence type="ECO:0000256" key="2">
    <source>
        <dbReference type="ARBA" id="ARBA00022980"/>
    </source>
</evidence>
<protein>
    <recommendedName>
        <fullName evidence="5">Large ribosomal subunit protein uL4 C-terminal domain-containing protein</fullName>
    </recommendedName>
</protein>
<gene>
    <name evidence="6" type="ORF">BRAN1462_LOCUS59509</name>
</gene>
<dbReference type="InterPro" id="IPR025755">
    <property type="entry name" value="Ribos_uL4_C_dom"/>
</dbReference>
<comment type="similarity">
    <text evidence="1">Belongs to the universal ribosomal protein uL4 family.</text>
</comment>
<dbReference type="FunFam" id="3.40.1370.10:FF:000002">
    <property type="entry name" value="60S ribosomal protein L4"/>
    <property type="match status" value="1"/>
</dbReference>
<evidence type="ECO:0000313" key="6">
    <source>
        <dbReference type="EMBL" id="CAD9641687.1"/>
    </source>
</evidence>
<feature type="region of interest" description="Disordered" evidence="4">
    <location>
        <begin position="343"/>
        <end position="370"/>
    </location>
</feature>
<dbReference type="Pfam" id="PF14374">
    <property type="entry name" value="Ribos_L4_asso_C"/>
    <property type="match status" value="1"/>
</dbReference>
<dbReference type="GO" id="GO:0006412">
    <property type="term" value="P:translation"/>
    <property type="evidence" value="ECO:0007669"/>
    <property type="project" value="InterPro"/>
</dbReference>
<evidence type="ECO:0000256" key="3">
    <source>
        <dbReference type="ARBA" id="ARBA00023274"/>
    </source>
</evidence>
<proteinExistence type="inferred from homology"/>